<keyword evidence="5 13" id="KW-0509">mRNA transport</keyword>
<dbReference type="Gene3D" id="3.30.800.10">
    <property type="entry name" value="Phosphatidylinositol Phosphate Kinase II Beta"/>
    <property type="match status" value="1"/>
</dbReference>
<keyword evidence="17" id="KW-1185">Reference proteome</keyword>
<evidence type="ECO:0000256" key="2">
    <source>
        <dbReference type="ARBA" id="ARBA00009454"/>
    </source>
</evidence>
<name>A0A1I8F549_9PLAT</name>
<keyword evidence="9 13" id="KW-0539">Nucleus</keyword>
<evidence type="ECO:0000256" key="4">
    <source>
        <dbReference type="ARBA" id="ARBA00022448"/>
    </source>
</evidence>
<dbReference type="Gene3D" id="3.30.70.330">
    <property type="match status" value="1"/>
</dbReference>
<accession>A0A1I8F549</accession>
<keyword evidence="12" id="KW-0067">ATP-binding</keyword>
<evidence type="ECO:0000256" key="8">
    <source>
        <dbReference type="ARBA" id="ARBA00023132"/>
    </source>
</evidence>
<dbReference type="InterPro" id="IPR035979">
    <property type="entry name" value="RBD_domain_sf"/>
</dbReference>
<dbReference type="InterPro" id="IPR027483">
    <property type="entry name" value="PInositol-4-P-4/5-kinase_C_sf"/>
</dbReference>
<dbReference type="PANTHER" id="PTHR45748:SF7">
    <property type="entry name" value="1-PHOSPHATIDYLINOSITOL 3-PHOSPHATE 5-KINASE-RELATED"/>
    <property type="match status" value="1"/>
</dbReference>
<evidence type="ECO:0000256" key="14">
    <source>
        <dbReference type="SAM" id="MobiDB-lite"/>
    </source>
</evidence>
<dbReference type="InterPro" id="IPR027484">
    <property type="entry name" value="PInositol-4-P-5-kinase_N"/>
</dbReference>
<keyword evidence="8 13" id="KW-0906">Nuclear pore complex</keyword>
<dbReference type="InterPro" id="IPR002498">
    <property type="entry name" value="PInositol-4-P-4/5-kinase_core"/>
</dbReference>
<evidence type="ECO:0000256" key="10">
    <source>
        <dbReference type="ARBA" id="ARBA00029997"/>
    </source>
</evidence>
<dbReference type="InterPro" id="IPR012677">
    <property type="entry name" value="Nucleotide-bd_a/b_plait_sf"/>
</dbReference>
<feature type="domain" description="PIPK" evidence="15">
    <location>
        <begin position="1"/>
        <end position="202"/>
    </location>
</feature>
<dbReference type="GO" id="GO:0046854">
    <property type="term" value="P:phosphatidylinositol phosphate biosynthetic process"/>
    <property type="evidence" value="ECO:0007669"/>
    <property type="project" value="TreeGrafter"/>
</dbReference>
<evidence type="ECO:0000256" key="11">
    <source>
        <dbReference type="ARBA" id="ARBA00030250"/>
    </source>
</evidence>
<dbReference type="GO" id="GO:0005524">
    <property type="term" value="F:ATP binding"/>
    <property type="evidence" value="ECO:0007669"/>
    <property type="project" value="UniProtKB-UniRule"/>
</dbReference>
<evidence type="ECO:0000259" key="15">
    <source>
        <dbReference type="PROSITE" id="PS51455"/>
    </source>
</evidence>
<dbReference type="InterPro" id="IPR007846">
    <property type="entry name" value="RRM_NUP35_dom"/>
</dbReference>
<dbReference type="PROSITE" id="PS51455">
    <property type="entry name" value="PIPK"/>
    <property type="match status" value="1"/>
</dbReference>
<comment type="similarity">
    <text evidence="2">Belongs to the Nup35 family.</text>
</comment>
<evidence type="ECO:0000256" key="6">
    <source>
        <dbReference type="ARBA" id="ARBA00022927"/>
    </source>
</evidence>
<evidence type="ECO:0000256" key="3">
    <source>
        <dbReference type="ARBA" id="ARBA00016439"/>
    </source>
</evidence>
<keyword evidence="12" id="KW-0418">Kinase</keyword>
<evidence type="ECO:0000256" key="12">
    <source>
        <dbReference type="PROSITE-ProRule" id="PRU00781"/>
    </source>
</evidence>
<protein>
    <recommendedName>
        <fullName evidence="3">Nucleoporin NUP35</fullName>
    </recommendedName>
    <alternativeName>
        <fullName evidence="11">35 kDa nucleoporin</fullName>
    </alternativeName>
    <alternativeName>
        <fullName evidence="10">Nucleoporin NUP53</fullName>
    </alternativeName>
</protein>
<organism evidence="17 18">
    <name type="scientific">Macrostomum lignano</name>
    <dbReference type="NCBI Taxonomy" id="282301"/>
    <lineage>
        <taxon>Eukaryota</taxon>
        <taxon>Metazoa</taxon>
        <taxon>Spiralia</taxon>
        <taxon>Lophotrochozoa</taxon>
        <taxon>Platyhelminthes</taxon>
        <taxon>Rhabditophora</taxon>
        <taxon>Macrostomorpha</taxon>
        <taxon>Macrostomida</taxon>
        <taxon>Macrostomidae</taxon>
        <taxon>Macrostomum</taxon>
    </lineage>
</organism>
<dbReference type="PROSITE" id="PS51472">
    <property type="entry name" value="RRM_NUP35"/>
    <property type="match status" value="1"/>
</dbReference>
<dbReference type="GO" id="GO:0015031">
    <property type="term" value="P:protein transport"/>
    <property type="evidence" value="ECO:0007669"/>
    <property type="project" value="UniProtKB-KW"/>
</dbReference>
<dbReference type="FunFam" id="3.30.70.330:FF:000095">
    <property type="entry name" value="Putative Nucleoporin NUP53"/>
    <property type="match status" value="1"/>
</dbReference>
<evidence type="ECO:0000256" key="9">
    <source>
        <dbReference type="ARBA" id="ARBA00023242"/>
    </source>
</evidence>
<dbReference type="Pfam" id="PF05172">
    <property type="entry name" value="RRM_Nup35"/>
    <property type="match status" value="1"/>
</dbReference>
<evidence type="ECO:0000313" key="18">
    <source>
        <dbReference type="WBParaSite" id="maker-unitig_19631-snap-gene-0.2-mRNA-1"/>
    </source>
</evidence>
<feature type="region of interest" description="Disordered" evidence="14">
    <location>
        <begin position="661"/>
        <end position="681"/>
    </location>
</feature>
<feature type="domain" description="RRM Nup35-type" evidence="16">
    <location>
        <begin position="338"/>
        <end position="420"/>
    </location>
</feature>
<sequence length="703" mass="74955">RDILPQGEAAFLHSISRSAVWATTGGKSRASFYKTADDRFVLKRVSSSNRFSRRDGAATIVSTFTSGPGLACPCCLAKILKGTYVLMENLLYNCRIDRVFDLKGSERESSRCLSGVPNGWCCSAALLCDTNFLRQHNIMDYSLILGLADDQVICGIVDYIRDFTIDKMVEYLWKKIQSEQLPTVINPQLYQERFLAAMGEPMLISPLQAQQQQHSLASAAGHLSPSSPPPPMAAAGYMPGYLLDEAWNSPAGAQAAGSYYSAAAVPPGSNPGQLHYYQQQQQQAHWMLSGGPGFASPMHQQQQLALSTQQQQQFFSPAASLNNPLDTSAAAGAAGANTDDGTWVTVFGFPSGSVSFVLQQLAQCGRIERHTAPAGGGANWVHVKFQNRVQARRALCRNGRVLSANCMIGVQPCQDPAAAADTSVPAAISGTPLAEQNQQHQSNLNATAANQSANCSSMRSLAVSRLGTPAASAAVAGVAAGTPSDLWQQRRQPVALTPPGISRVHKMITEIRSLLFPMNQPFSGPVAAAASTCSSYASWISRDLWQQRRQPVALTPPGISRVHKMITEIRSLLFPMNQPFSGPVAAAASTCSSYASWDITGANDITEIRSLLFPMNQPFSGPVAAAASTCSSYASWDITTISAYEASASCTSCDLANASPAEPPARAQLSSGDAQHPEKSHSAELFTLHWQAAAPPPVSSQAA</sequence>
<reference evidence="18" key="1">
    <citation type="submission" date="2016-11" db="UniProtKB">
        <authorList>
            <consortium name="WormBaseParasite"/>
        </authorList>
    </citation>
    <scope>IDENTIFICATION</scope>
</reference>
<evidence type="ECO:0000256" key="1">
    <source>
        <dbReference type="ARBA" id="ARBA00004567"/>
    </source>
</evidence>
<proteinExistence type="inferred from homology"/>
<dbReference type="Proteomes" id="UP000095280">
    <property type="component" value="Unplaced"/>
</dbReference>
<evidence type="ECO:0000256" key="7">
    <source>
        <dbReference type="ARBA" id="ARBA00023010"/>
    </source>
</evidence>
<dbReference type="GO" id="GO:0000285">
    <property type="term" value="F:1-phosphatidylinositol-3-phosphate 5-kinase activity"/>
    <property type="evidence" value="ECO:0007669"/>
    <property type="project" value="TreeGrafter"/>
</dbReference>
<keyword evidence="7" id="KW-0811">Translocation</keyword>
<evidence type="ECO:0000259" key="16">
    <source>
        <dbReference type="PROSITE" id="PS51472"/>
    </source>
</evidence>
<dbReference type="GO" id="GO:0003676">
    <property type="term" value="F:nucleic acid binding"/>
    <property type="evidence" value="ECO:0007669"/>
    <property type="project" value="InterPro"/>
</dbReference>
<dbReference type="GO" id="GO:0010008">
    <property type="term" value="C:endosome membrane"/>
    <property type="evidence" value="ECO:0007669"/>
    <property type="project" value="TreeGrafter"/>
</dbReference>
<keyword evidence="4 13" id="KW-0813">Transport</keyword>
<dbReference type="AlphaFoldDB" id="A0A1I8F549"/>
<keyword evidence="12" id="KW-0547">Nucleotide-binding</keyword>
<dbReference type="GO" id="GO:0051028">
    <property type="term" value="P:mRNA transport"/>
    <property type="evidence" value="ECO:0007669"/>
    <property type="project" value="UniProtKB-UniRule"/>
</dbReference>
<evidence type="ECO:0000256" key="13">
    <source>
        <dbReference type="PROSITE-ProRule" id="PRU00804"/>
    </source>
</evidence>
<evidence type="ECO:0000313" key="17">
    <source>
        <dbReference type="Proteomes" id="UP000095280"/>
    </source>
</evidence>
<evidence type="ECO:0000256" key="5">
    <source>
        <dbReference type="ARBA" id="ARBA00022816"/>
    </source>
</evidence>
<keyword evidence="6" id="KW-0653">Protein transport</keyword>
<comment type="subcellular location">
    <subcellularLocation>
        <location evidence="1">Nucleus</location>
        <location evidence="1">Nuclear pore complex</location>
    </subcellularLocation>
</comment>
<dbReference type="SMART" id="SM00330">
    <property type="entry name" value="PIPKc"/>
    <property type="match status" value="1"/>
</dbReference>
<dbReference type="WBParaSite" id="maker-unitig_19631-snap-gene-0.2-mRNA-1">
    <property type="protein sequence ID" value="maker-unitig_19631-snap-gene-0.2-mRNA-1"/>
    <property type="gene ID" value="maker-unitig_19631-snap-gene-0.2"/>
</dbReference>
<dbReference type="SUPFAM" id="SSF54928">
    <property type="entry name" value="RNA-binding domain, RBD"/>
    <property type="match status" value="1"/>
</dbReference>
<dbReference type="Gene3D" id="3.30.810.10">
    <property type="entry name" value="2-Layer Sandwich"/>
    <property type="match status" value="1"/>
</dbReference>
<dbReference type="PANTHER" id="PTHR45748">
    <property type="entry name" value="1-PHOSPHATIDYLINOSITOL 3-PHOSPHATE 5-KINASE-RELATED"/>
    <property type="match status" value="1"/>
</dbReference>
<dbReference type="CDD" id="cd12441">
    <property type="entry name" value="RRM_Nup53_like"/>
    <property type="match status" value="1"/>
</dbReference>
<keyword evidence="12" id="KW-0808">Transferase</keyword>
<dbReference type="GO" id="GO:0005643">
    <property type="term" value="C:nuclear pore"/>
    <property type="evidence" value="ECO:0007669"/>
    <property type="project" value="UniProtKB-SubCell"/>
</dbReference>
<dbReference type="SUPFAM" id="SSF56104">
    <property type="entry name" value="SAICAR synthase-like"/>
    <property type="match status" value="1"/>
</dbReference>